<reference evidence="2 3" key="1">
    <citation type="submission" date="2019-04" db="EMBL/GenBank/DDBJ databases">
        <title>Comparative genomics and transcriptomics to analyze fruiting body development in filamentous ascomycetes.</title>
        <authorList>
            <consortium name="DOE Joint Genome Institute"/>
            <person name="Lutkenhaus R."/>
            <person name="Traeger S."/>
            <person name="Breuer J."/>
            <person name="Kuo A."/>
            <person name="Lipzen A."/>
            <person name="Pangilinan J."/>
            <person name="Dilworth D."/>
            <person name="Sandor L."/>
            <person name="Poggeler S."/>
            <person name="Barry K."/>
            <person name="Grigoriev I.V."/>
            <person name="Nowrousian M."/>
        </authorList>
    </citation>
    <scope>NUCLEOTIDE SEQUENCE [LARGE SCALE GENOMIC DNA]</scope>
    <source>
        <strain evidence="2 3">CBS 389.68</strain>
    </source>
</reference>
<feature type="signal peptide" evidence="1">
    <location>
        <begin position="1"/>
        <end position="19"/>
    </location>
</feature>
<dbReference type="Proteomes" id="UP000298138">
    <property type="component" value="Unassembled WGS sequence"/>
</dbReference>
<evidence type="ECO:0000256" key="1">
    <source>
        <dbReference type="SAM" id="SignalP"/>
    </source>
</evidence>
<feature type="chain" id="PRO_5020633709" description="Ecp2 effector protein domain-containing protein" evidence="1">
    <location>
        <begin position="20"/>
        <end position="191"/>
    </location>
</feature>
<dbReference type="InParanoid" id="A0A4S2MVE4"/>
<dbReference type="AlphaFoldDB" id="A0A4S2MVE4"/>
<evidence type="ECO:0000313" key="3">
    <source>
        <dbReference type="Proteomes" id="UP000298138"/>
    </source>
</evidence>
<proteinExistence type="predicted"/>
<keyword evidence="1" id="KW-0732">Signal</keyword>
<keyword evidence="3" id="KW-1185">Reference proteome</keyword>
<evidence type="ECO:0000313" key="2">
    <source>
        <dbReference type="EMBL" id="TGZ80541.1"/>
    </source>
</evidence>
<sequence length="191" mass="20913">MYLLKALFAILFAASLTIAGVIAPNQDSKKCMLSKSKEGVKLRFPKTPLYDYAKLYCVSLSDEKSSIAVKPAALLSEENKQSIMGYGDPYPGTQYMPMIRMFLWNSAPENTAPWSLSVDECYTLLHGLLDACSDSDHEGYTTGGTTLANPKTGEEELFRYRGAIVYLGVLGDSAEPVTRAVGYMILGLDVK</sequence>
<gene>
    <name evidence="2" type="ORF">EX30DRAFT_53644</name>
</gene>
<evidence type="ECO:0008006" key="4">
    <source>
        <dbReference type="Google" id="ProtNLM"/>
    </source>
</evidence>
<name>A0A4S2MVE4_9PEZI</name>
<protein>
    <recommendedName>
        <fullName evidence="4">Ecp2 effector protein domain-containing protein</fullName>
    </recommendedName>
</protein>
<accession>A0A4S2MVE4</accession>
<organism evidence="2 3">
    <name type="scientific">Ascodesmis nigricans</name>
    <dbReference type="NCBI Taxonomy" id="341454"/>
    <lineage>
        <taxon>Eukaryota</taxon>
        <taxon>Fungi</taxon>
        <taxon>Dikarya</taxon>
        <taxon>Ascomycota</taxon>
        <taxon>Pezizomycotina</taxon>
        <taxon>Pezizomycetes</taxon>
        <taxon>Pezizales</taxon>
        <taxon>Ascodesmidaceae</taxon>
        <taxon>Ascodesmis</taxon>
    </lineage>
</organism>
<dbReference type="EMBL" id="ML220124">
    <property type="protein sequence ID" value="TGZ80541.1"/>
    <property type="molecule type" value="Genomic_DNA"/>
</dbReference>